<dbReference type="AlphaFoldDB" id="F3CJB9"/>
<feature type="non-terminal residue" evidence="1">
    <location>
        <position position="1"/>
    </location>
</feature>
<sequence length="35" mass="3902">GPSHWLADQGASRIALMAPRCPPEGDQWIDTLQRQ</sequence>
<organism evidence="1 2">
    <name type="scientific">Pseudomonas savastanoi pv. glycinea str. race 4</name>
    <dbReference type="NCBI Taxonomy" id="875330"/>
    <lineage>
        <taxon>Bacteria</taxon>
        <taxon>Pseudomonadati</taxon>
        <taxon>Pseudomonadota</taxon>
        <taxon>Gammaproteobacteria</taxon>
        <taxon>Pseudomonadales</taxon>
        <taxon>Pseudomonadaceae</taxon>
        <taxon>Pseudomonas</taxon>
    </lineage>
</organism>
<name>F3CJB9_PSESG</name>
<accession>F3CJB9</accession>
<feature type="non-terminal residue" evidence="1">
    <location>
        <position position="35"/>
    </location>
</feature>
<reference evidence="1 2" key="1">
    <citation type="journal article" date="2011" name="PLoS Pathog.">
        <title>Dynamic evolution of pathogenicity revealed by sequencing and comparative genomics of 19 Pseudomonas syringae isolates.</title>
        <authorList>
            <person name="Baltrus D.A."/>
            <person name="Nishimura M.T."/>
            <person name="Romanchuk A."/>
            <person name="Chang J.H."/>
            <person name="Mukhtar M.S."/>
            <person name="Cherkis K."/>
            <person name="Roach J."/>
            <person name="Grant S.R."/>
            <person name="Jones C.D."/>
            <person name="Dangl J.L."/>
        </authorList>
    </citation>
    <scope>NUCLEOTIDE SEQUENCE [LARGE SCALE GENOMIC DNA]</scope>
    <source>
        <strain evidence="2">race 4</strain>
    </source>
</reference>
<gene>
    <name evidence="1" type="ORF">Pgy4_40967</name>
</gene>
<dbReference type="Proteomes" id="UP000005466">
    <property type="component" value="Unassembled WGS sequence"/>
</dbReference>
<comment type="caution">
    <text evidence="1">The sequence shown here is derived from an EMBL/GenBank/DDBJ whole genome shotgun (WGS) entry which is preliminary data.</text>
</comment>
<dbReference type="EMBL" id="ADWY01003958">
    <property type="protein sequence ID" value="EGH19361.1"/>
    <property type="molecule type" value="Genomic_DNA"/>
</dbReference>
<dbReference type="BioCyc" id="PSYR875330:G11XH-7860-MONOMER"/>
<evidence type="ECO:0000313" key="1">
    <source>
        <dbReference type="EMBL" id="EGH19361.1"/>
    </source>
</evidence>
<proteinExistence type="predicted"/>
<evidence type="ECO:0000313" key="2">
    <source>
        <dbReference type="Proteomes" id="UP000005466"/>
    </source>
</evidence>
<protein>
    <submittedName>
        <fullName evidence="1">Yersiniabactin polyketide/non-ribosomal peptide synthetase</fullName>
    </submittedName>
</protein>